<dbReference type="InterPro" id="IPR011990">
    <property type="entry name" value="TPR-like_helical_dom_sf"/>
</dbReference>
<reference evidence="2 3" key="1">
    <citation type="submission" date="2019-06" db="EMBL/GenBank/DDBJ databases">
        <title>Whole genome shotgun sequence of Acetobacter peroxydans NBRC 13755.</title>
        <authorList>
            <person name="Hosoyama A."/>
            <person name="Uohara A."/>
            <person name="Ohji S."/>
            <person name="Ichikawa N."/>
        </authorList>
    </citation>
    <scope>NUCLEOTIDE SEQUENCE [LARGE SCALE GENOMIC DNA]</scope>
    <source>
        <strain evidence="2 3">NBRC 13755</strain>
    </source>
</reference>
<gene>
    <name evidence="2" type="ORF">APE01nite_22600</name>
</gene>
<name>A0A4Y3TXD9_9PROT</name>
<dbReference type="InterPro" id="IPR019734">
    <property type="entry name" value="TPR_rpt"/>
</dbReference>
<evidence type="ECO:0000313" key="2">
    <source>
        <dbReference type="EMBL" id="GEB86463.1"/>
    </source>
</evidence>
<proteinExistence type="predicted"/>
<dbReference type="PROSITE" id="PS50005">
    <property type="entry name" value="TPR"/>
    <property type="match status" value="1"/>
</dbReference>
<dbReference type="SUPFAM" id="SSF48452">
    <property type="entry name" value="TPR-like"/>
    <property type="match status" value="1"/>
</dbReference>
<sequence length="222" mass="23634">MVEEDPSGALDYAQGALRAGAGWQARHCRALAQLETGDEETAARDLESLARMPAGHADGPTNADQAMLAREAADAWLALGQASRARTCAEYGLTRQKQDQGLVIVLARALLAQNQTAEARDVLSGFLTAAPQASSQDYVLLATAERRMGQIGPALEHVSRALVLDPLNPEALLERGIISEQQGHAASARQDWLQVLELAPDSHEADLARQDLAVMAADPDSP</sequence>
<feature type="repeat" description="TPR" evidence="1">
    <location>
        <begin position="135"/>
        <end position="168"/>
    </location>
</feature>
<dbReference type="AlphaFoldDB" id="A0A4Y3TXD9"/>
<evidence type="ECO:0000256" key="1">
    <source>
        <dbReference type="PROSITE-ProRule" id="PRU00339"/>
    </source>
</evidence>
<dbReference type="Gene3D" id="1.25.40.10">
    <property type="entry name" value="Tetratricopeptide repeat domain"/>
    <property type="match status" value="2"/>
</dbReference>
<dbReference type="OrthoDB" id="8480494at2"/>
<keyword evidence="3" id="KW-1185">Reference proteome</keyword>
<protein>
    <submittedName>
        <fullName evidence="2">Uncharacterized protein</fullName>
    </submittedName>
</protein>
<organism evidence="2 3">
    <name type="scientific">Acetobacter peroxydans</name>
    <dbReference type="NCBI Taxonomy" id="104098"/>
    <lineage>
        <taxon>Bacteria</taxon>
        <taxon>Pseudomonadati</taxon>
        <taxon>Pseudomonadota</taxon>
        <taxon>Alphaproteobacteria</taxon>
        <taxon>Acetobacterales</taxon>
        <taxon>Acetobacteraceae</taxon>
        <taxon>Acetobacter</taxon>
    </lineage>
</organism>
<accession>A0A4Y3TXD9</accession>
<keyword evidence="1" id="KW-0802">TPR repeat</keyword>
<comment type="caution">
    <text evidence="2">The sequence shown here is derived from an EMBL/GenBank/DDBJ whole genome shotgun (WGS) entry which is preliminary data.</text>
</comment>
<dbReference type="Proteomes" id="UP000317730">
    <property type="component" value="Unassembled WGS sequence"/>
</dbReference>
<evidence type="ECO:0000313" key="3">
    <source>
        <dbReference type="Proteomes" id="UP000317730"/>
    </source>
</evidence>
<dbReference type="Pfam" id="PF13371">
    <property type="entry name" value="TPR_9"/>
    <property type="match status" value="1"/>
</dbReference>
<dbReference type="EMBL" id="BJMV01000014">
    <property type="protein sequence ID" value="GEB86463.1"/>
    <property type="molecule type" value="Genomic_DNA"/>
</dbReference>
<dbReference type="SMART" id="SM00028">
    <property type="entry name" value="TPR"/>
    <property type="match status" value="2"/>
</dbReference>